<feature type="transmembrane region" description="Helical" evidence="1">
    <location>
        <begin position="62"/>
        <end position="82"/>
    </location>
</feature>
<dbReference type="PATRIC" id="fig|1224164.3.peg.1527"/>
<dbReference type="Pfam" id="PF01478">
    <property type="entry name" value="Peptidase_A24"/>
    <property type="match status" value="1"/>
</dbReference>
<keyword evidence="4" id="KW-1185">Reference proteome</keyword>
<dbReference type="Gene3D" id="1.20.120.1220">
    <property type="match status" value="1"/>
</dbReference>
<dbReference type="STRING" id="1224164.B843_07610"/>
<protein>
    <submittedName>
        <fullName evidence="3">Signal peptidase, membrane protein</fullName>
    </submittedName>
</protein>
<feature type="transmembrane region" description="Helical" evidence="1">
    <location>
        <begin position="12"/>
        <end position="31"/>
    </location>
</feature>
<organism evidence="3 4">
    <name type="scientific">Corynebacterium vitaeruminis DSM 20294</name>
    <dbReference type="NCBI Taxonomy" id="1224164"/>
    <lineage>
        <taxon>Bacteria</taxon>
        <taxon>Bacillati</taxon>
        <taxon>Actinomycetota</taxon>
        <taxon>Actinomycetes</taxon>
        <taxon>Mycobacteriales</taxon>
        <taxon>Corynebacteriaceae</taxon>
        <taxon>Corynebacterium</taxon>
    </lineage>
</organism>
<dbReference type="eggNOG" id="COG1989">
    <property type="taxonomic scope" value="Bacteria"/>
</dbReference>
<dbReference type="RefSeq" id="WP_025252926.1">
    <property type="nucleotide sequence ID" value="NZ_CP004353.1"/>
</dbReference>
<evidence type="ECO:0000256" key="1">
    <source>
        <dbReference type="SAM" id="Phobius"/>
    </source>
</evidence>
<feature type="domain" description="Prepilin type IV endopeptidase peptidase" evidence="2">
    <location>
        <begin position="20"/>
        <end position="112"/>
    </location>
</feature>
<dbReference type="GO" id="GO:0004190">
    <property type="term" value="F:aspartic-type endopeptidase activity"/>
    <property type="evidence" value="ECO:0007669"/>
    <property type="project" value="InterPro"/>
</dbReference>
<dbReference type="Proteomes" id="UP000019222">
    <property type="component" value="Chromosome"/>
</dbReference>
<dbReference type="GO" id="GO:0016020">
    <property type="term" value="C:membrane"/>
    <property type="evidence" value="ECO:0007669"/>
    <property type="project" value="InterPro"/>
</dbReference>
<keyword evidence="1" id="KW-0472">Membrane</keyword>
<name>W5Y142_9CORY</name>
<dbReference type="AlphaFoldDB" id="W5Y142"/>
<proteinExistence type="predicted"/>
<dbReference type="KEGG" id="cvt:B843_07610"/>
<accession>W5Y142</accession>
<gene>
    <name evidence="3" type="ORF">B843_07610</name>
</gene>
<dbReference type="InterPro" id="IPR000045">
    <property type="entry name" value="Prepilin_IV_endopep_pep"/>
</dbReference>
<keyword evidence="1" id="KW-1133">Transmembrane helix</keyword>
<keyword evidence="1" id="KW-0812">Transmembrane</keyword>
<feature type="transmembrane region" description="Helical" evidence="1">
    <location>
        <begin position="89"/>
        <end position="117"/>
    </location>
</feature>
<reference evidence="3 4" key="1">
    <citation type="submission" date="2013-02" db="EMBL/GenBank/DDBJ databases">
        <title>The complete genome sequence of Corynebacterium vitaeruminis DSM 20294.</title>
        <authorList>
            <person name="Ruckert C."/>
            <person name="Albersmeier A."/>
            <person name="Kalinowski J."/>
        </authorList>
    </citation>
    <scope>NUCLEOTIDE SEQUENCE [LARGE SCALE GENOMIC DNA]</scope>
    <source>
        <strain evidence="4">ATCC 10234</strain>
    </source>
</reference>
<evidence type="ECO:0000313" key="4">
    <source>
        <dbReference type="Proteomes" id="UP000019222"/>
    </source>
</evidence>
<evidence type="ECO:0000313" key="3">
    <source>
        <dbReference type="EMBL" id="AHI22907.1"/>
    </source>
</evidence>
<sequence>MEPLHAVSLSPFALAFFGAALLVTLAVLAAWDCACRRLPNQWTALLFLQAVGWSLAAGREAAILGGAVWAGVYLAAGLRGGIGGGDVKLAAGLGTLVGVFSVPLVLLASAGASLLALCEFGIRRVCVGASGRGGTLAHGPHMIAAAVASCAGFVLL</sequence>
<dbReference type="HOGENOM" id="CLU_057101_11_1_11"/>
<dbReference type="EMBL" id="CP004353">
    <property type="protein sequence ID" value="AHI22907.1"/>
    <property type="molecule type" value="Genomic_DNA"/>
</dbReference>
<evidence type="ECO:0000259" key="2">
    <source>
        <dbReference type="Pfam" id="PF01478"/>
    </source>
</evidence>